<sequence>MAETDTLAQKWLHLAVEPREKKPVLLQMVVDSLSRTRLLFLLPLSVSPAANPPPEQRLFEVLLPSSAAAVFVERLRCVPC</sequence>
<dbReference type="EMBL" id="HG670398">
    <property type="protein sequence ID" value="CDI76497.1"/>
    <property type="molecule type" value="Genomic_DNA"/>
</dbReference>
<reference evidence="1" key="2">
    <citation type="submission" date="2013-10" db="EMBL/GenBank/DDBJ databases">
        <authorList>
            <person name="Aslett M."/>
        </authorList>
    </citation>
    <scope>NUCLEOTIDE SEQUENCE</scope>
    <source>
        <strain evidence="1">Houghton</strain>
    </source>
</reference>
<name>U6GAC9_EIMAC</name>
<reference evidence="1" key="1">
    <citation type="submission" date="2013-10" db="EMBL/GenBank/DDBJ databases">
        <title>Genomic analysis of the causative agents of coccidiosis in chickens.</title>
        <authorList>
            <person name="Reid A.J."/>
            <person name="Blake D."/>
            <person name="Billington K."/>
            <person name="Browne H."/>
            <person name="Dunn M."/>
            <person name="Hung S."/>
            <person name="Kawahara F."/>
            <person name="Miranda-Saavedra D."/>
            <person name="Mourier T."/>
            <person name="Nagra H."/>
            <person name="Otto T.D."/>
            <person name="Rawlings N."/>
            <person name="Sanchez A."/>
            <person name="Sanders M."/>
            <person name="Subramaniam C."/>
            <person name="Tay Y."/>
            <person name="Dear P."/>
            <person name="Doerig C."/>
            <person name="Gruber A."/>
            <person name="Parkinson J."/>
            <person name="Shirley M."/>
            <person name="Wan K.L."/>
            <person name="Berriman M."/>
            <person name="Tomley F."/>
            <person name="Pain A."/>
        </authorList>
    </citation>
    <scope>NUCLEOTIDE SEQUENCE</scope>
    <source>
        <strain evidence="1">Houghton</strain>
    </source>
</reference>
<dbReference type="VEuPathDB" id="ToxoDB:EAH_00018230"/>
<evidence type="ECO:0000313" key="2">
    <source>
        <dbReference type="Proteomes" id="UP000018050"/>
    </source>
</evidence>
<dbReference type="RefSeq" id="XP_013252962.1">
    <property type="nucleotide sequence ID" value="XM_013397508.1"/>
</dbReference>
<proteinExistence type="predicted"/>
<keyword evidence="2" id="KW-1185">Reference proteome</keyword>
<protein>
    <submittedName>
        <fullName evidence="1">Uncharacterized protein</fullName>
    </submittedName>
</protein>
<evidence type="ECO:0000313" key="1">
    <source>
        <dbReference type="EMBL" id="CDI76497.1"/>
    </source>
</evidence>
<organism evidence="1 2">
    <name type="scientific">Eimeria acervulina</name>
    <name type="common">Coccidian parasite</name>
    <dbReference type="NCBI Taxonomy" id="5801"/>
    <lineage>
        <taxon>Eukaryota</taxon>
        <taxon>Sar</taxon>
        <taxon>Alveolata</taxon>
        <taxon>Apicomplexa</taxon>
        <taxon>Conoidasida</taxon>
        <taxon>Coccidia</taxon>
        <taxon>Eucoccidiorida</taxon>
        <taxon>Eimeriorina</taxon>
        <taxon>Eimeriidae</taxon>
        <taxon>Eimeria</taxon>
    </lineage>
</organism>
<dbReference type="Proteomes" id="UP000018050">
    <property type="component" value="Unassembled WGS sequence"/>
</dbReference>
<accession>U6GAC9</accession>
<dbReference type="AlphaFoldDB" id="U6GAC9"/>
<dbReference type="GeneID" id="25269893"/>
<gene>
    <name evidence="1" type="ORF">EAH_00018230</name>
</gene>